<dbReference type="EC" id="2.7.8.-" evidence="4"/>
<keyword evidence="4" id="KW-0808">Transferase</keyword>
<dbReference type="RefSeq" id="WP_218092532.1">
    <property type="nucleotide sequence ID" value="NZ_CAJVAS010000010.1"/>
</dbReference>
<dbReference type="InterPro" id="IPR050922">
    <property type="entry name" value="LytR/CpsA/Psr_CW_biosynth"/>
</dbReference>
<dbReference type="AlphaFoldDB" id="A0A916K2B3"/>
<evidence type="ECO:0000259" key="3">
    <source>
        <dbReference type="Pfam" id="PF03816"/>
    </source>
</evidence>
<evidence type="ECO:0000313" key="5">
    <source>
        <dbReference type="Proteomes" id="UP000693672"/>
    </source>
</evidence>
<dbReference type="NCBIfam" id="TIGR00350">
    <property type="entry name" value="lytR_cpsA_psr"/>
    <property type="match status" value="1"/>
</dbReference>
<accession>A0A916K2B3</accession>
<protein>
    <submittedName>
        <fullName evidence="4">Polyisoprenyl-teichoic acid--peptidoglycan teichoic acid transferase TagU</fullName>
        <ecNumber evidence="4">2.7.8.-</ecNumber>
    </submittedName>
</protein>
<name>A0A916K2B3_9BACL</name>
<evidence type="ECO:0000313" key="4">
    <source>
        <dbReference type="EMBL" id="CAG7625845.1"/>
    </source>
</evidence>
<dbReference type="GO" id="GO:0016740">
    <property type="term" value="F:transferase activity"/>
    <property type="evidence" value="ECO:0007669"/>
    <property type="project" value="UniProtKB-KW"/>
</dbReference>
<evidence type="ECO:0000256" key="1">
    <source>
        <dbReference type="ARBA" id="ARBA00006068"/>
    </source>
</evidence>
<organism evidence="4 5">
    <name type="scientific">Paenibacillus solanacearum</name>
    <dbReference type="NCBI Taxonomy" id="2048548"/>
    <lineage>
        <taxon>Bacteria</taxon>
        <taxon>Bacillati</taxon>
        <taxon>Bacillota</taxon>
        <taxon>Bacilli</taxon>
        <taxon>Bacillales</taxon>
        <taxon>Paenibacillaceae</taxon>
        <taxon>Paenibacillus</taxon>
    </lineage>
</organism>
<dbReference type="Pfam" id="PF03816">
    <property type="entry name" value="LytR_cpsA_psr"/>
    <property type="match status" value="1"/>
</dbReference>
<dbReference type="Proteomes" id="UP000693672">
    <property type="component" value="Unassembled WGS sequence"/>
</dbReference>
<dbReference type="PANTHER" id="PTHR33392:SF6">
    <property type="entry name" value="POLYISOPRENYL-TEICHOIC ACID--PEPTIDOGLYCAN TEICHOIC ACID TRANSFERASE TAGU"/>
    <property type="match status" value="1"/>
</dbReference>
<reference evidence="4" key="1">
    <citation type="submission" date="2021-06" db="EMBL/GenBank/DDBJ databases">
        <authorList>
            <person name="Criscuolo A."/>
        </authorList>
    </citation>
    <scope>NUCLEOTIDE SEQUENCE</scope>
    <source>
        <strain evidence="4">CIP111600</strain>
    </source>
</reference>
<proteinExistence type="inferred from homology"/>
<comment type="similarity">
    <text evidence="1">Belongs to the LytR/CpsA/Psr (LCP) family.</text>
</comment>
<dbReference type="EMBL" id="CAJVAS010000010">
    <property type="protein sequence ID" value="CAG7625845.1"/>
    <property type="molecule type" value="Genomic_DNA"/>
</dbReference>
<dbReference type="PANTHER" id="PTHR33392">
    <property type="entry name" value="POLYISOPRENYL-TEICHOIC ACID--PEPTIDOGLYCAN TEICHOIC ACID TRANSFERASE TAGU"/>
    <property type="match status" value="1"/>
</dbReference>
<evidence type="ECO:0000256" key="2">
    <source>
        <dbReference type="SAM" id="MobiDB-lite"/>
    </source>
</evidence>
<dbReference type="InterPro" id="IPR004474">
    <property type="entry name" value="LytR_CpsA_psr"/>
</dbReference>
<gene>
    <name evidence="4" type="primary">tagU_1</name>
    <name evidence="4" type="ORF">PAESOLCIP111_02769</name>
</gene>
<keyword evidence="5" id="KW-1185">Reference proteome</keyword>
<feature type="domain" description="Cell envelope-related transcriptional attenuator" evidence="3">
    <location>
        <begin position="95"/>
        <end position="256"/>
    </location>
</feature>
<sequence length="381" mass="42234">MPAPKPRKKRSKFLKTALICLTVVCAGAGGYSAYLVYQANHALKQMSAGPADLSEAPPITTTPISGKTPTGNEWRPMTFLLTGVDHRAGSGGSMNADVLMLVALNPQTRSATILSIPRDMELKPKEFGLSSQKINYYYAYYYNQNKDTAISKTKALFSRMFDLPIDYMAVVDFDGFRDVVDALNGVKVDVDMDMRYVDDEDGTNINLKKGLQTLDGKQTLDFLRYRKSNRGTAESSDIARNQRQQQVLNELLNKMTSFSGIAQWGDMLEIAGRSVKTDIPADQLRNFVLNFSKLKPSTIDFIHLNGDWISPFIVPKVSDLREAIDALHAQTEQTGDLLPSGGGTTVSEATYDRLMERFRLEPDKKASSPSSAARTINRATY</sequence>
<feature type="region of interest" description="Disordered" evidence="2">
    <location>
        <begin position="362"/>
        <end position="381"/>
    </location>
</feature>
<comment type="caution">
    <text evidence="4">The sequence shown here is derived from an EMBL/GenBank/DDBJ whole genome shotgun (WGS) entry which is preliminary data.</text>
</comment>